<keyword evidence="3" id="KW-1003">Cell membrane</keyword>
<keyword evidence="5 7" id="KW-1133">Transmembrane helix</keyword>
<feature type="transmembrane region" description="Helical" evidence="7">
    <location>
        <begin position="191"/>
        <end position="214"/>
    </location>
</feature>
<evidence type="ECO:0000259" key="8">
    <source>
        <dbReference type="PROSITE" id="PS50850"/>
    </source>
</evidence>
<evidence type="ECO:0000256" key="5">
    <source>
        <dbReference type="ARBA" id="ARBA00022989"/>
    </source>
</evidence>
<feature type="transmembrane region" description="Helical" evidence="7">
    <location>
        <begin position="56"/>
        <end position="80"/>
    </location>
</feature>
<feature type="transmembrane region" description="Helical" evidence="7">
    <location>
        <begin position="279"/>
        <end position="299"/>
    </location>
</feature>
<feature type="domain" description="Major facilitator superfamily (MFS) profile" evidence="8">
    <location>
        <begin position="19"/>
        <end position="432"/>
    </location>
</feature>
<feature type="transmembrane region" description="Helical" evidence="7">
    <location>
        <begin position="369"/>
        <end position="391"/>
    </location>
</feature>
<gene>
    <name evidence="9" type="ORF">D7S86_06820</name>
</gene>
<reference evidence="9 10" key="1">
    <citation type="submission" date="2018-10" db="EMBL/GenBank/DDBJ databases">
        <title>Robbsia sp. DHC34, isolated from soil.</title>
        <authorList>
            <person name="Gao Z.-H."/>
            <person name="Qiu L.-H."/>
        </authorList>
    </citation>
    <scope>NUCLEOTIDE SEQUENCE [LARGE SCALE GENOMIC DNA]</scope>
    <source>
        <strain evidence="9 10">DHC34</strain>
    </source>
</reference>
<feature type="transmembrane region" description="Helical" evidence="7">
    <location>
        <begin position="168"/>
        <end position="185"/>
    </location>
</feature>
<dbReference type="GO" id="GO:0005886">
    <property type="term" value="C:plasma membrane"/>
    <property type="evidence" value="ECO:0007669"/>
    <property type="project" value="UniProtKB-SubCell"/>
</dbReference>
<comment type="subcellular location">
    <subcellularLocation>
        <location evidence="1">Cell membrane</location>
        <topology evidence="1">Multi-pass membrane protein</topology>
    </subcellularLocation>
</comment>
<dbReference type="GO" id="GO:0022857">
    <property type="term" value="F:transmembrane transporter activity"/>
    <property type="evidence" value="ECO:0007669"/>
    <property type="project" value="InterPro"/>
</dbReference>
<evidence type="ECO:0000256" key="7">
    <source>
        <dbReference type="SAM" id="Phobius"/>
    </source>
</evidence>
<comment type="caution">
    <text evidence="9">The sequence shown here is derived from an EMBL/GenBank/DDBJ whole genome shotgun (WGS) entry which is preliminary data.</text>
</comment>
<name>A0A494Y4T5_9BURK</name>
<evidence type="ECO:0000256" key="2">
    <source>
        <dbReference type="ARBA" id="ARBA00022448"/>
    </source>
</evidence>
<dbReference type="AlphaFoldDB" id="A0A494Y4T5"/>
<dbReference type="InterPro" id="IPR011701">
    <property type="entry name" value="MFS"/>
</dbReference>
<dbReference type="OrthoDB" id="6766492at2"/>
<feature type="transmembrane region" description="Helical" evidence="7">
    <location>
        <begin position="126"/>
        <end position="147"/>
    </location>
</feature>
<evidence type="ECO:0000256" key="3">
    <source>
        <dbReference type="ARBA" id="ARBA00022475"/>
    </source>
</evidence>
<keyword evidence="4 7" id="KW-0812">Transmembrane</keyword>
<dbReference type="Proteomes" id="UP000270342">
    <property type="component" value="Unassembled WGS sequence"/>
</dbReference>
<dbReference type="Pfam" id="PF07690">
    <property type="entry name" value="MFS_1"/>
    <property type="match status" value="1"/>
</dbReference>
<keyword evidence="10" id="KW-1185">Reference proteome</keyword>
<feature type="transmembrane region" description="Helical" evidence="7">
    <location>
        <begin position="92"/>
        <end position="114"/>
    </location>
</feature>
<accession>A0A494Y4T5</accession>
<protein>
    <submittedName>
        <fullName evidence="9">MFS transporter</fullName>
    </submittedName>
</protein>
<feature type="transmembrane region" description="Helical" evidence="7">
    <location>
        <begin position="336"/>
        <end position="357"/>
    </location>
</feature>
<dbReference type="RefSeq" id="WP_121084834.1">
    <property type="nucleotide sequence ID" value="NZ_RBZU01000002.1"/>
</dbReference>
<sequence length="473" mass="50652">MSEHAVSTHERRTRQARRAVISSCVGTSVEWYEYFIYGTAAALYFGPLYFPSHDPVVARLIAFASFGVAFLARPLGALLFGHLGDRVGRKSTMIFTLLLMGLATGAIGLVPTYAEIGMLAPITLVSLRLLQGLAVGGEWGGAMLVAIENAPRHKVRLFGAAPQMGSGIGLLMATGAMALVGLLPHDARVAWGWRVPFIVGFVLVIIGLVIRLGVEESEDFARVKAQGRRVKVPIADVLRNAKLPTLVSILMQASFCVLFYMVATYFVSYATYQLKLPQSTTFTLVMIASVVDLVAFPIVCSLGDSLGAPKVFLFGSIFAILAGVPFYLIVNTAVPVYLAIALSVTMVCGQVTTYGMLGTMSAELYPAEYRYTGVAVSGAIASILFSAPTPFVAEWLMHSTGSWHYLAGMISTAGVIATIGCLGYLKLRHRVTPVGYVGTRDAGRDAHDHDHERGAHDHDYAADAAANASRPAL</sequence>
<feature type="transmembrane region" description="Helical" evidence="7">
    <location>
        <begin position="403"/>
        <end position="425"/>
    </location>
</feature>
<dbReference type="EMBL" id="RBZU01000002">
    <property type="protein sequence ID" value="RKP57651.1"/>
    <property type="molecule type" value="Genomic_DNA"/>
</dbReference>
<evidence type="ECO:0000256" key="6">
    <source>
        <dbReference type="ARBA" id="ARBA00023136"/>
    </source>
</evidence>
<keyword evidence="6 7" id="KW-0472">Membrane</keyword>
<dbReference type="CDD" id="cd17369">
    <property type="entry name" value="MFS_ShiA_like"/>
    <property type="match status" value="1"/>
</dbReference>
<evidence type="ECO:0000256" key="1">
    <source>
        <dbReference type="ARBA" id="ARBA00004651"/>
    </source>
</evidence>
<organism evidence="9 10">
    <name type="scientific">Pararobbsia silviterrae</name>
    <dbReference type="NCBI Taxonomy" id="1792498"/>
    <lineage>
        <taxon>Bacteria</taxon>
        <taxon>Pseudomonadati</taxon>
        <taxon>Pseudomonadota</taxon>
        <taxon>Betaproteobacteria</taxon>
        <taxon>Burkholderiales</taxon>
        <taxon>Burkholderiaceae</taxon>
        <taxon>Pararobbsia</taxon>
    </lineage>
</organism>
<dbReference type="InterPro" id="IPR036259">
    <property type="entry name" value="MFS_trans_sf"/>
</dbReference>
<evidence type="ECO:0000256" key="4">
    <source>
        <dbReference type="ARBA" id="ARBA00022692"/>
    </source>
</evidence>
<feature type="transmembrane region" description="Helical" evidence="7">
    <location>
        <begin position="246"/>
        <end position="267"/>
    </location>
</feature>
<dbReference type="SUPFAM" id="SSF103473">
    <property type="entry name" value="MFS general substrate transporter"/>
    <property type="match status" value="1"/>
</dbReference>
<feature type="transmembrane region" description="Helical" evidence="7">
    <location>
        <begin position="31"/>
        <end position="50"/>
    </location>
</feature>
<dbReference type="InterPro" id="IPR020846">
    <property type="entry name" value="MFS_dom"/>
</dbReference>
<proteinExistence type="predicted"/>
<evidence type="ECO:0000313" key="10">
    <source>
        <dbReference type="Proteomes" id="UP000270342"/>
    </source>
</evidence>
<dbReference type="PANTHER" id="PTHR43045:SF1">
    <property type="entry name" value="SHIKIMATE TRANSPORTER"/>
    <property type="match status" value="1"/>
</dbReference>
<dbReference type="PROSITE" id="PS50850">
    <property type="entry name" value="MFS"/>
    <property type="match status" value="1"/>
</dbReference>
<dbReference type="PANTHER" id="PTHR43045">
    <property type="entry name" value="SHIKIMATE TRANSPORTER"/>
    <property type="match status" value="1"/>
</dbReference>
<dbReference type="Gene3D" id="1.20.1250.20">
    <property type="entry name" value="MFS general substrate transporter like domains"/>
    <property type="match status" value="1"/>
</dbReference>
<feature type="transmembrane region" description="Helical" evidence="7">
    <location>
        <begin position="311"/>
        <end position="330"/>
    </location>
</feature>
<keyword evidence="2" id="KW-0813">Transport</keyword>
<evidence type="ECO:0000313" key="9">
    <source>
        <dbReference type="EMBL" id="RKP57651.1"/>
    </source>
</evidence>